<feature type="transmembrane region" description="Helical" evidence="11">
    <location>
        <begin position="294"/>
        <end position="318"/>
    </location>
</feature>
<keyword evidence="13" id="KW-1185">Reference proteome</keyword>
<evidence type="ECO:0000256" key="1">
    <source>
        <dbReference type="ARBA" id="ARBA00002512"/>
    </source>
</evidence>
<dbReference type="GO" id="GO:0005886">
    <property type="term" value="C:plasma membrane"/>
    <property type="evidence" value="ECO:0007669"/>
    <property type="project" value="UniProtKB-SubCell"/>
</dbReference>
<evidence type="ECO:0000256" key="4">
    <source>
        <dbReference type="ARBA" id="ARBA00017621"/>
    </source>
</evidence>
<keyword evidence="10" id="KW-0325">Glycoprotein</keyword>
<dbReference type="GO" id="GO:0043332">
    <property type="term" value="C:mating projection tip"/>
    <property type="evidence" value="ECO:0007669"/>
    <property type="project" value="UniProtKB-UniRule"/>
</dbReference>
<evidence type="ECO:0000256" key="3">
    <source>
        <dbReference type="ARBA" id="ARBA00010780"/>
    </source>
</evidence>
<keyword evidence="9 11" id="KW-0472">Membrane</keyword>
<keyword evidence="7 11" id="KW-0184">Conjugation</keyword>
<dbReference type="InterPro" id="IPR026777">
    <property type="entry name" value="PRM1"/>
</dbReference>
<feature type="transmembrane region" description="Helical" evidence="11">
    <location>
        <begin position="397"/>
        <end position="419"/>
    </location>
</feature>
<proteinExistence type="inferred from homology"/>
<gene>
    <name evidence="12" type="ORF">LANO_0G01816G</name>
</gene>
<evidence type="ECO:0000313" key="13">
    <source>
        <dbReference type="Proteomes" id="UP000189911"/>
    </source>
</evidence>
<evidence type="ECO:0000256" key="11">
    <source>
        <dbReference type="RuleBase" id="RU366035"/>
    </source>
</evidence>
<comment type="subcellular location">
    <subcellularLocation>
        <location evidence="2 11">Cell membrane</location>
        <topology evidence="2 11">Multi-pass membrane protein</topology>
    </subcellularLocation>
</comment>
<comment type="similarity">
    <text evidence="3 11">Belongs to the PRM1 family.</text>
</comment>
<keyword evidence="6 11" id="KW-0812">Transmembrane</keyword>
<dbReference type="OrthoDB" id="5356111at2759"/>
<evidence type="ECO:0000256" key="6">
    <source>
        <dbReference type="ARBA" id="ARBA00022692"/>
    </source>
</evidence>
<evidence type="ECO:0000256" key="2">
    <source>
        <dbReference type="ARBA" id="ARBA00004651"/>
    </source>
</evidence>
<comment type="function">
    <text evidence="1 11">Involved in cell fusion during mating by stabilizing the plasma membrane fusion event.</text>
</comment>
<dbReference type="GO" id="GO:0032220">
    <property type="term" value="P:plasma membrane fusion involved in cytogamy"/>
    <property type="evidence" value="ECO:0007669"/>
    <property type="project" value="TreeGrafter"/>
</dbReference>
<feature type="transmembrane region" description="Helical" evidence="11">
    <location>
        <begin position="20"/>
        <end position="39"/>
    </location>
</feature>
<keyword evidence="5 11" id="KW-1003">Cell membrane</keyword>
<organism evidence="12 13">
    <name type="scientific">Lachancea nothofagi CBS 11611</name>
    <dbReference type="NCBI Taxonomy" id="1266666"/>
    <lineage>
        <taxon>Eukaryota</taxon>
        <taxon>Fungi</taxon>
        <taxon>Dikarya</taxon>
        <taxon>Ascomycota</taxon>
        <taxon>Saccharomycotina</taxon>
        <taxon>Saccharomycetes</taxon>
        <taxon>Saccharomycetales</taxon>
        <taxon>Saccharomycetaceae</taxon>
        <taxon>Lachancea</taxon>
    </lineage>
</organism>
<keyword evidence="8 11" id="KW-1133">Transmembrane helix</keyword>
<comment type="caution">
    <text evidence="11">Lacks conserved residue(s) required for the propagation of feature annotation.</text>
</comment>
<evidence type="ECO:0000256" key="9">
    <source>
        <dbReference type="ARBA" id="ARBA00023136"/>
    </source>
</evidence>
<dbReference type="EMBL" id="LT598453">
    <property type="protein sequence ID" value="SCV03047.1"/>
    <property type="molecule type" value="Genomic_DNA"/>
</dbReference>
<evidence type="ECO:0000313" key="12">
    <source>
        <dbReference type="EMBL" id="SCV03047.1"/>
    </source>
</evidence>
<accession>A0A1G4KEY3</accession>
<evidence type="ECO:0000256" key="7">
    <source>
        <dbReference type="ARBA" id="ARBA00022971"/>
    </source>
</evidence>
<dbReference type="Proteomes" id="UP000189911">
    <property type="component" value="Chromosome G"/>
</dbReference>
<evidence type="ECO:0000256" key="10">
    <source>
        <dbReference type="ARBA" id="ARBA00023180"/>
    </source>
</evidence>
<dbReference type="PANTHER" id="PTHR31030:SF1">
    <property type="entry name" value="PLASMA MEMBRANE FUSION PROTEIN PRM1"/>
    <property type="match status" value="1"/>
</dbReference>
<sequence>MSLKPYLQLRDRISQVWLNQYTILLILTMVKIVLFSLSLKNAIATSRDYALSSCDSIDYFYSEFMNSAPAYMCQFGNYLIEKSIQESVKASLKTVSLLIGAGEQIALFLFDFYFGTYICLATSAVDGAVDVATNTTKKLLGAVNETVTAVGNDVDSGLDDLSQVIDKMLKAASSVENFFKGGSADDVDSSVKSVNLSIAKLRDLHIPSSIDAKLSELADKTPNFDTVMNKTHSEISKPFELVRSKVTAVNVSRLMTSNQTMYMPAANSSNVTSGICASSKPDLLKYYAGVSKTINVLVIVLVTLLAIGAIIAMSPSVWSEYKQWTRLRNLQVMVGEKLPSHGPDYGSDVIENYQRVFAKWPTAFGEWLAQRLSTSMRTRRKIRWCVAYALSPRALTVLGIALAGIVMCICQFILLAAAARAMTGKDAQNFSNAALSSASSSLNGDMVRWTASTNSYINSTKNQLNSEVFGWTQDTTVSLNNTLNTAIHDIDTVLADFFNGTLLYKPMTSVVRCTIENKLYKIQKALTWIHENLQFPIPLIDANALQDWALNQSDPSSQRQSNTTSSTALEISNLTHKIALDTQEMLKGVLNQFRSATMLELTISLVLFGLWLIQWLIAILKVYLTA</sequence>
<evidence type="ECO:0000256" key="8">
    <source>
        <dbReference type="ARBA" id="ARBA00022989"/>
    </source>
</evidence>
<reference evidence="13" key="1">
    <citation type="submission" date="2016-03" db="EMBL/GenBank/DDBJ databases">
        <authorList>
            <person name="Devillers Hugo."/>
        </authorList>
    </citation>
    <scope>NUCLEOTIDE SEQUENCE [LARGE SCALE GENOMIC DNA]</scope>
</reference>
<feature type="transmembrane region" description="Helical" evidence="11">
    <location>
        <begin position="601"/>
        <end position="624"/>
    </location>
</feature>
<protein>
    <recommendedName>
        <fullName evidence="4 11">Plasma membrane fusion protein PRM1</fullName>
    </recommendedName>
</protein>
<dbReference type="AlphaFoldDB" id="A0A1G4KEY3"/>
<name>A0A1G4KEY3_9SACH</name>
<dbReference type="PANTHER" id="PTHR31030">
    <property type="entry name" value="PLASMA MEMBRANE FUSION PROTEIN PRM1"/>
    <property type="match status" value="1"/>
</dbReference>
<evidence type="ECO:0000256" key="5">
    <source>
        <dbReference type="ARBA" id="ARBA00022475"/>
    </source>
</evidence>